<sequence>MKQASSLLLLAMVSCLLASCGSRAVPVAELTPAERDLLTAINNYRSSHGKKALTPSASLTELARTDAKRRASSGQGYVDNRLETGYERMLTLAGTARSGPEFGKKLMDFWANQPAQREWLKDDYASVGVGTAAGESKLETGVVLLGGFAGGGF</sequence>
<comment type="caution">
    <text evidence="3">The sequence shown here is derived from an EMBL/GenBank/DDBJ whole genome shotgun (WGS) entry which is preliminary data.</text>
</comment>
<dbReference type="EMBL" id="JAENIO010000047">
    <property type="protein sequence ID" value="MBK1835293.1"/>
    <property type="molecule type" value="Genomic_DNA"/>
</dbReference>
<keyword evidence="1" id="KW-0732">Signal</keyword>
<organism evidence="3 4">
    <name type="scientific">Roseibacillus ishigakijimensis</name>
    <dbReference type="NCBI Taxonomy" id="454146"/>
    <lineage>
        <taxon>Bacteria</taxon>
        <taxon>Pseudomonadati</taxon>
        <taxon>Verrucomicrobiota</taxon>
        <taxon>Verrucomicrobiia</taxon>
        <taxon>Verrucomicrobiales</taxon>
        <taxon>Verrucomicrobiaceae</taxon>
        <taxon>Roseibacillus</taxon>
    </lineage>
</organism>
<protein>
    <submittedName>
        <fullName evidence="3">CAP domain-containing protein</fullName>
    </submittedName>
</protein>
<dbReference type="PROSITE" id="PS51257">
    <property type="entry name" value="PROKAR_LIPOPROTEIN"/>
    <property type="match status" value="1"/>
</dbReference>
<dbReference type="RefSeq" id="WP_200392729.1">
    <property type="nucleotide sequence ID" value="NZ_JAENIO010000047.1"/>
</dbReference>
<dbReference type="InterPro" id="IPR035940">
    <property type="entry name" value="CAP_sf"/>
</dbReference>
<gene>
    <name evidence="3" type="ORF">JIN78_14585</name>
</gene>
<feature type="domain" description="SCP" evidence="2">
    <location>
        <begin position="38"/>
        <end position="137"/>
    </location>
</feature>
<name>A0A934VIP6_9BACT</name>
<dbReference type="SUPFAM" id="SSF55797">
    <property type="entry name" value="PR-1-like"/>
    <property type="match status" value="1"/>
</dbReference>
<evidence type="ECO:0000259" key="2">
    <source>
        <dbReference type="Pfam" id="PF00188"/>
    </source>
</evidence>
<dbReference type="Gene3D" id="3.40.33.10">
    <property type="entry name" value="CAP"/>
    <property type="match status" value="1"/>
</dbReference>
<evidence type="ECO:0000313" key="3">
    <source>
        <dbReference type="EMBL" id="MBK1835293.1"/>
    </source>
</evidence>
<dbReference type="InterPro" id="IPR014044">
    <property type="entry name" value="CAP_dom"/>
</dbReference>
<keyword evidence="4" id="KW-1185">Reference proteome</keyword>
<dbReference type="AlphaFoldDB" id="A0A934VIP6"/>
<dbReference type="Proteomes" id="UP000604083">
    <property type="component" value="Unassembled WGS sequence"/>
</dbReference>
<evidence type="ECO:0000256" key="1">
    <source>
        <dbReference type="SAM" id="SignalP"/>
    </source>
</evidence>
<dbReference type="Pfam" id="PF00188">
    <property type="entry name" value="CAP"/>
    <property type="match status" value="1"/>
</dbReference>
<feature type="signal peptide" evidence="1">
    <location>
        <begin position="1"/>
        <end position="24"/>
    </location>
</feature>
<feature type="chain" id="PRO_5037137167" evidence="1">
    <location>
        <begin position="25"/>
        <end position="153"/>
    </location>
</feature>
<proteinExistence type="predicted"/>
<reference evidence="3" key="1">
    <citation type="submission" date="2021-01" db="EMBL/GenBank/DDBJ databases">
        <title>Modified the classification status of verrucomicrobia.</title>
        <authorList>
            <person name="Feng X."/>
        </authorList>
    </citation>
    <scope>NUCLEOTIDE SEQUENCE</scope>
    <source>
        <strain evidence="3">KCTC 12986</strain>
    </source>
</reference>
<evidence type="ECO:0000313" key="4">
    <source>
        <dbReference type="Proteomes" id="UP000604083"/>
    </source>
</evidence>
<accession>A0A934VIP6</accession>